<sequence length="69" mass="7818">MFASEGKSFAHTRHHSCARVRVSSRTHVWGFCVSRNETVSRVQGLYSYGYQYDTGTVGGDVVIRDFELD</sequence>
<name>A0A2T7A8B4_TUBBO</name>
<organism evidence="1 2">
    <name type="scientific">Tuber borchii</name>
    <name type="common">White truffle</name>
    <dbReference type="NCBI Taxonomy" id="42251"/>
    <lineage>
        <taxon>Eukaryota</taxon>
        <taxon>Fungi</taxon>
        <taxon>Dikarya</taxon>
        <taxon>Ascomycota</taxon>
        <taxon>Pezizomycotina</taxon>
        <taxon>Pezizomycetes</taxon>
        <taxon>Pezizales</taxon>
        <taxon>Tuberaceae</taxon>
        <taxon>Tuber</taxon>
    </lineage>
</organism>
<proteinExistence type="predicted"/>
<dbReference type="EMBL" id="NESQ01000005">
    <property type="protein sequence ID" value="PUU83981.1"/>
    <property type="molecule type" value="Genomic_DNA"/>
</dbReference>
<dbReference type="Proteomes" id="UP000244722">
    <property type="component" value="Unassembled WGS sequence"/>
</dbReference>
<keyword evidence="2" id="KW-1185">Reference proteome</keyword>
<evidence type="ECO:0000313" key="1">
    <source>
        <dbReference type="EMBL" id="PUU83981.1"/>
    </source>
</evidence>
<dbReference type="AlphaFoldDB" id="A0A2T7A8B4"/>
<gene>
    <name evidence="1" type="ORF">B9Z19DRAFT_1071241</name>
</gene>
<reference evidence="1 2" key="1">
    <citation type="submission" date="2017-04" db="EMBL/GenBank/DDBJ databases">
        <title>Draft genome sequence of Tuber borchii Vittad., a whitish edible truffle.</title>
        <authorList>
            <consortium name="DOE Joint Genome Institute"/>
            <person name="Murat C."/>
            <person name="Kuo A."/>
            <person name="Barry K.W."/>
            <person name="Clum A."/>
            <person name="Dockter R.B."/>
            <person name="Fauchery L."/>
            <person name="Iotti M."/>
            <person name="Kohler A."/>
            <person name="Labutti K."/>
            <person name="Lindquist E.A."/>
            <person name="Lipzen A."/>
            <person name="Ohm R.A."/>
            <person name="Wang M."/>
            <person name="Grigoriev I.V."/>
            <person name="Zambonelli A."/>
            <person name="Martin F.M."/>
        </authorList>
    </citation>
    <scope>NUCLEOTIDE SEQUENCE [LARGE SCALE GENOMIC DNA]</scope>
    <source>
        <strain evidence="1 2">Tbo3840</strain>
    </source>
</reference>
<evidence type="ECO:0000313" key="2">
    <source>
        <dbReference type="Proteomes" id="UP000244722"/>
    </source>
</evidence>
<accession>A0A2T7A8B4</accession>
<protein>
    <submittedName>
        <fullName evidence="1">Uncharacterized protein</fullName>
    </submittedName>
</protein>
<comment type="caution">
    <text evidence="1">The sequence shown here is derived from an EMBL/GenBank/DDBJ whole genome shotgun (WGS) entry which is preliminary data.</text>
</comment>